<reference evidence="12" key="2">
    <citation type="submission" date="2013-12" db="EMBL/GenBank/DDBJ databases">
        <authorList>
            <person name="Yu Y."/>
            <person name="Lee S."/>
            <person name="de Baynast K."/>
            <person name="Wissotski M."/>
            <person name="Liu L."/>
            <person name="Talag J."/>
            <person name="Goicoechea J."/>
            <person name="Angelova A."/>
            <person name="Jetty R."/>
            <person name="Kudrna D."/>
            <person name="Golser W."/>
            <person name="Rivera L."/>
            <person name="Zhang J."/>
            <person name="Wing R."/>
        </authorList>
    </citation>
    <scope>NUCLEOTIDE SEQUENCE</scope>
</reference>
<evidence type="ECO:0000256" key="6">
    <source>
        <dbReference type="ARBA" id="ARBA00023136"/>
    </source>
</evidence>
<dbReference type="InterPro" id="IPR026961">
    <property type="entry name" value="PGG_dom"/>
</dbReference>
<evidence type="ECO:0000256" key="7">
    <source>
        <dbReference type="PROSITE-ProRule" id="PRU00023"/>
    </source>
</evidence>
<keyword evidence="12" id="KW-1185">Reference proteome</keyword>
<keyword evidence="5 7" id="KW-0040">ANK repeat</keyword>
<feature type="repeat" description="ANK" evidence="7">
    <location>
        <begin position="302"/>
        <end position="334"/>
    </location>
</feature>
<accession>A0A0D9XCL9</accession>
<feature type="region of interest" description="Disordered" evidence="8">
    <location>
        <begin position="1"/>
        <end position="21"/>
    </location>
</feature>
<feature type="transmembrane region" description="Helical" evidence="9">
    <location>
        <begin position="1168"/>
        <end position="1190"/>
    </location>
</feature>
<feature type="transmembrane region" description="Helical" evidence="9">
    <location>
        <begin position="452"/>
        <end position="471"/>
    </location>
</feature>
<evidence type="ECO:0000256" key="4">
    <source>
        <dbReference type="ARBA" id="ARBA00022989"/>
    </source>
</evidence>
<keyword evidence="6 9" id="KW-0472">Membrane</keyword>
<feature type="transmembrane region" description="Helical" evidence="9">
    <location>
        <begin position="606"/>
        <end position="627"/>
    </location>
</feature>
<dbReference type="SUPFAM" id="SSF48403">
    <property type="entry name" value="Ankyrin repeat"/>
    <property type="match status" value="3"/>
</dbReference>
<reference evidence="11" key="3">
    <citation type="submission" date="2015-04" db="UniProtKB">
        <authorList>
            <consortium name="EnsemblPlants"/>
        </authorList>
    </citation>
    <scope>IDENTIFICATION</scope>
</reference>
<comment type="subcellular location">
    <subcellularLocation>
        <location evidence="1">Membrane</location>
        <topology evidence="1">Multi-pass membrane protein</topology>
    </subcellularLocation>
</comment>
<dbReference type="PANTHER" id="PTHR24186">
    <property type="entry name" value="PROTEIN PHOSPHATASE 1 REGULATORY SUBUNIT"/>
    <property type="match status" value="1"/>
</dbReference>
<dbReference type="InterPro" id="IPR002110">
    <property type="entry name" value="Ankyrin_rpt"/>
</dbReference>
<dbReference type="PROSITE" id="PS50297">
    <property type="entry name" value="ANK_REP_REGION"/>
    <property type="match status" value="7"/>
</dbReference>
<dbReference type="PROSITE" id="PS50088">
    <property type="entry name" value="ANK_REPEAT"/>
    <property type="match status" value="8"/>
</dbReference>
<feature type="domain" description="PGG" evidence="10">
    <location>
        <begin position="450"/>
        <end position="551"/>
    </location>
</feature>
<feature type="repeat" description="ANK" evidence="7">
    <location>
        <begin position="123"/>
        <end position="144"/>
    </location>
</feature>
<dbReference type="PANTHER" id="PTHR24186:SF50">
    <property type="entry name" value="ANKYRIN REPEAT-CONTAINING PROTEIN ITN1-LIKE ISOFORM X1"/>
    <property type="match status" value="1"/>
</dbReference>
<dbReference type="Gene3D" id="1.25.40.20">
    <property type="entry name" value="Ankyrin repeat-containing domain"/>
    <property type="match status" value="2"/>
</dbReference>
<dbReference type="HOGENOM" id="CLU_260808_0_0_1"/>
<dbReference type="SMART" id="SM00248">
    <property type="entry name" value="ANK"/>
    <property type="match status" value="15"/>
</dbReference>
<evidence type="ECO:0000256" key="3">
    <source>
        <dbReference type="ARBA" id="ARBA00022737"/>
    </source>
</evidence>
<feature type="repeat" description="ANK" evidence="7">
    <location>
        <begin position="167"/>
        <end position="189"/>
    </location>
</feature>
<dbReference type="eggNOG" id="KOG0504">
    <property type="taxonomic scope" value="Eukaryota"/>
</dbReference>
<feature type="repeat" description="ANK" evidence="7">
    <location>
        <begin position="767"/>
        <end position="800"/>
    </location>
</feature>
<feature type="repeat" description="ANK" evidence="7">
    <location>
        <begin position="1024"/>
        <end position="1046"/>
    </location>
</feature>
<dbReference type="Gramene" id="LPERR09G04260.1">
    <property type="protein sequence ID" value="LPERR09G04260.1"/>
    <property type="gene ID" value="LPERR09G04260"/>
</dbReference>
<feature type="domain" description="PGG" evidence="10">
    <location>
        <begin position="1120"/>
        <end position="1229"/>
    </location>
</feature>
<feature type="repeat" description="ANK" evidence="7">
    <location>
        <begin position="268"/>
        <end position="300"/>
    </location>
</feature>
<feature type="transmembrane region" description="Helical" evidence="9">
    <location>
        <begin position="559"/>
        <end position="585"/>
    </location>
</feature>
<protein>
    <recommendedName>
        <fullName evidence="10">PGG domain-containing protein</fullName>
    </recommendedName>
</protein>
<dbReference type="EnsemblPlants" id="LPERR09G04260.1">
    <property type="protein sequence ID" value="LPERR09G04260.1"/>
    <property type="gene ID" value="LPERR09G04260"/>
</dbReference>
<feature type="transmembrane region" description="Helical" evidence="9">
    <location>
        <begin position="491"/>
        <end position="513"/>
    </location>
</feature>
<name>A0A0D9XCL9_9ORYZ</name>
<evidence type="ECO:0000256" key="1">
    <source>
        <dbReference type="ARBA" id="ARBA00004141"/>
    </source>
</evidence>
<evidence type="ECO:0000256" key="5">
    <source>
        <dbReference type="ARBA" id="ARBA00023043"/>
    </source>
</evidence>
<dbReference type="Pfam" id="PF13962">
    <property type="entry name" value="PGG"/>
    <property type="match status" value="2"/>
</dbReference>
<reference evidence="11 12" key="1">
    <citation type="submission" date="2012-08" db="EMBL/GenBank/DDBJ databases">
        <title>Oryza genome evolution.</title>
        <authorList>
            <person name="Wing R.A."/>
        </authorList>
    </citation>
    <scope>NUCLEOTIDE SEQUENCE</scope>
</reference>
<evidence type="ECO:0000259" key="10">
    <source>
        <dbReference type="Pfam" id="PF13962"/>
    </source>
</evidence>
<feature type="transmembrane region" description="Helical" evidence="9">
    <location>
        <begin position="1129"/>
        <end position="1147"/>
    </location>
</feature>
<dbReference type="Pfam" id="PF12796">
    <property type="entry name" value="Ank_2"/>
    <property type="match status" value="5"/>
</dbReference>
<feature type="repeat" description="ANK" evidence="7">
    <location>
        <begin position="909"/>
        <end position="941"/>
    </location>
</feature>
<evidence type="ECO:0000313" key="11">
    <source>
        <dbReference type="EnsemblPlants" id="LPERR09G04260.1"/>
    </source>
</evidence>
<dbReference type="InterPro" id="IPR036770">
    <property type="entry name" value="Ankyrin_rpt-contain_sf"/>
</dbReference>
<keyword evidence="4 9" id="KW-1133">Transmembrane helix</keyword>
<keyword evidence="2 9" id="KW-0812">Transmembrane</keyword>
<evidence type="ECO:0000256" key="9">
    <source>
        <dbReference type="SAM" id="Phobius"/>
    </source>
</evidence>
<organism evidence="11 12">
    <name type="scientific">Leersia perrieri</name>
    <dbReference type="NCBI Taxonomy" id="77586"/>
    <lineage>
        <taxon>Eukaryota</taxon>
        <taxon>Viridiplantae</taxon>
        <taxon>Streptophyta</taxon>
        <taxon>Embryophyta</taxon>
        <taxon>Tracheophyta</taxon>
        <taxon>Spermatophyta</taxon>
        <taxon>Magnoliopsida</taxon>
        <taxon>Liliopsida</taxon>
        <taxon>Poales</taxon>
        <taxon>Poaceae</taxon>
        <taxon>BOP clade</taxon>
        <taxon>Oryzoideae</taxon>
        <taxon>Oryzeae</taxon>
        <taxon>Oryzinae</taxon>
        <taxon>Leersia</taxon>
    </lineage>
</organism>
<dbReference type="STRING" id="77586.A0A0D9XCL9"/>
<dbReference type="GO" id="GO:0005886">
    <property type="term" value="C:plasma membrane"/>
    <property type="evidence" value="ECO:0007669"/>
    <property type="project" value="TreeGrafter"/>
</dbReference>
<evidence type="ECO:0000256" key="8">
    <source>
        <dbReference type="SAM" id="MobiDB-lite"/>
    </source>
</evidence>
<sequence length="1310" mass="142843">MDLERSRQTPNLQREANDHGVMQLPHPELLMAACRGDHERLKHLLSTALPSPSDEVVIHVGGRSDDDTEGARSAPSVTPAEAVTSVWDSVLHVVASSGEELKFLESATAICGMARHLDAGNKKGDTPLHCAARAGKVKMVAHLLTLARSGIVGDTAAKAVARRQNDKGETALHDAVRLGSMELVGVLLSADQELARVVPPDGDSPLYLAVSMGDRDMARHLHEHDKALSYAGPDGKNALHAAVLQGKEMTALILEWNMDLIKQADRVDGSTPLHLAVSWGYHDVISLLLDADPSVAYQPDHRGSFPIHIAALDGSVKTVSILLDKSDCAELRDAHGRSFIHVAILEENQSIVEYACKKQKLVPAVMNMQDEDGDTALHLAVQLGNLLIFNLLMERSHVNLNLKNKSTYKDIPVVERCRRQIRQSPMGYLLRTTQEDPRHEGRRTEDYPRQQSIGVGSALIATVAFTAAFTLPGGYKADGTPALASKYAFDVFIFANSLAMICAGLSIISLVYAGMFTDDIRGRMFSLVFSASLTVSAFRSVGAAFAFGMYVMLSPVSRATAIAACAIMPLALVDVVWFFWVVVHCEVVLIKRLGLARTWWRLPRTILATLLTQFWTYLVIAGVVLYFKMRKTTTMPQTTNKNSDPNDGEHPRPELAELFMAASHGDRDRLKRLLTKAAPASQSPVTLPPSEVVVHVEEVDSILQTVGVVNDESNKPSAVVTPAEVVTAGWDSILHVVASSGDELDFLECAKEIHANASHLLDASNKKGDTPLHCAARAGRVKMVAHLLRLAGGDAAARAVARRQNKKGETALHEAVRLGSGEMVHVLMSADPELARVVPADGDSPLYLAVSLGRRDIALQLHHRDEKLSYAGPDGKNALHAAVLRKGKEMTVMILKWNKDLTKQADRSDGSTPLHLAASWGNAEVIRLLLDANPSTAYQPDRHGSFPIHVAAFDNNAKAVSLFLDKRKYDKSKYRNLKGCAELRDAKGWSFLHIAVHEENQSIVTYACKLGKLTPAVLNMQDHDGNTALHIAVEVGNIWIFNLLMQLRDVELNLANGNGETPIDLAWIKKPVGVHHGLTPRINIYNLLQDADAEEGNHRWDLFHKKHEHVRKLDEKEEAKKITESTQTIGIAAVLIATVAFAAAFAPPGDYDNNGAPNLARNNYAFDVFIIANTLAFICAGLSIVSLMYAGVAAVDIRTRQIAFVISVTFMTSSARSLGAAFAFGMYVVLAPVARTTAIAACAITGFALLDVAWSVWVVGAGEVTLLKRLGIVRAWWRLPRAIVAALLTQFWPYIVITVVVLYSKIRKVH</sequence>
<feature type="transmembrane region" description="Helical" evidence="9">
    <location>
        <begin position="1279"/>
        <end position="1303"/>
    </location>
</feature>
<proteinExistence type="predicted"/>
<keyword evidence="3" id="KW-0677">Repeat</keyword>
<evidence type="ECO:0000313" key="12">
    <source>
        <dbReference type="Proteomes" id="UP000032180"/>
    </source>
</evidence>
<evidence type="ECO:0000256" key="2">
    <source>
        <dbReference type="ARBA" id="ARBA00022692"/>
    </source>
</evidence>
<feature type="repeat" description="ANK" evidence="7">
    <location>
        <begin position="372"/>
        <end position="396"/>
    </location>
</feature>
<dbReference type="Proteomes" id="UP000032180">
    <property type="component" value="Chromosome 9"/>
</dbReference>
<feature type="transmembrane region" description="Helical" evidence="9">
    <location>
        <begin position="1237"/>
        <end position="1259"/>
    </location>
</feature>
<feature type="transmembrane region" description="Helical" evidence="9">
    <location>
        <begin position="525"/>
        <end position="553"/>
    </location>
</feature>
<feature type="transmembrane region" description="Helical" evidence="9">
    <location>
        <begin position="1202"/>
        <end position="1230"/>
    </location>
</feature>